<organism evidence="1 2">
    <name type="scientific">Sphingobacterium populi</name>
    <dbReference type="NCBI Taxonomy" id="1812824"/>
    <lineage>
        <taxon>Bacteria</taxon>
        <taxon>Pseudomonadati</taxon>
        <taxon>Bacteroidota</taxon>
        <taxon>Sphingobacteriia</taxon>
        <taxon>Sphingobacteriales</taxon>
        <taxon>Sphingobacteriaceae</taxon>
        <taxon>Sphingobacterium</taxon>
    </lineage>
</organism>
<dbReference type="EMBL" id="JBHUMB010000014">
    <property type="protein sequence ID" value="MFD2744292.1"/>
    <property type="molecule type" value="Genomic_DNA"/>
</dbReference>
<evidence type="ECO:0000313" key="2">
    <source>
        <dbReference type="Proteomes" id="UP001597418"/>
    </source>
</evidence>
<evidence type="ECO:0008006" key="3">
    <source>
        <dbReference type="Google" id="ProtNLM"/>
    </source>
</evidence>
<evidence type="ECO:0000313" key="1">
    <source>
        <dbReference type="EMBL" id="MFD2744292.1"/>
    </source>
</evidence>
<accession>A0ABW5UFQ4</accession>
<dbReference type="RefSeq" id="WP_156472381.1">
    <property type="nucleotide sequence ID" value="NZ_JBHUMB010000014.1"/>
</dbReference>
<name>A0ABW5UFQ4_9SPHI</name>
<reference evidence="2" key="1">
    <citation type="journal article" date="2019" name="Int. J. Syst. Evol. Microbiol.">
        <title>The Global Catalogue of Microorganisms (GCM) 10K type strain sequencing project: providing services to taxonomists for standard genome sequencing and annotation.</title>
        <authorList>
            <consortium name="The Broad Institute Genomics Platform"/>
            <consortium name="The Broad Institute Genome Sequencing Center for Infectious Disease"/>
            <person name="Wu L."/>
            <person name="Ma J."/>
        </authorList>
    </citation>
    <scope>NUCLEOTIDE SEQUENCE [LARGE SCALE GENOMIC DNA]</scope>
    <source>
        <strain evidence="2">KCTC 42247</strain>
    </source>
</reference>
<keyword evidence="2" id="KW-1185">Reference proteome</keyword>
<protein>
    <recommendedName>
        <fullName evidence="3">Lipocalin-like domain-containing protein</fullName>
    </recommendedName>
</protein>
<dbReference type="Proteomes" id="UP001597418">
    <property type="component" value="Unassembled WGS sequence"/>
</dbReference>
<gene>
    <name evidence="1" type="ORF">ACFSQ6_12915</name>
</gene>
<comment type="caution">
    <text evidence="1">The sequence shown here is derived from an EMBL/GenBank/DDBJ whole genome shotgun (WGS) entry which is preliminary data.</text>
</comment>
<sequence>MKVRNLIARLRRSIARLLFRRDAVGSHDSSSRVEAKLIGKWRYVHSRSWVTTSEGPQLSTHYNTKNAVSIEFRKGNFSLKGDKLTYEGEIYTIQFYAGTLILAQDQYEETFVRSDN</sequence>
<proteinExistence type="predicted"/>